<dbReference type="Pfam" id="PF07086">
    <property type="entry name" value="Jagunal"/>
    <property type="match status" value="1"/>
</dbReference>
<evidence type="ECO:0000256" key="4">
    <source>
        <dbReference type="ARBA" id="ARBA00022824"/>
    </source>
</evidence>
<evidence type="ECO:0000256" key="7">
    <source>
        <dbReference type="SAM" id="Phobius"/>
    </source>
</evidence>
<feature type="transmembrane region" description="Helical" evidence="7">
    <location>
        <begin position="84"/>
        <end position="103"/>
    </location>
</feature>
<feature type="transmembrane region" description="Helical" evidence="7">
    <location>
        <begin position="110"/>
        <end position="135"/>
    </location>
</feature>
<keyword evidence="8" id="KW-1185">Reference proteome</keyword>
<dbReference type="RefSeq" id="XP_014670554.1">
    <property type="nucleotide sequence ID" value="XM_014815068.1"/>
</dbReference>
<dbReference type="InterPro" id="IPR009787">
    <property type="entry name" value="Jagunal"/>
</dbReference>
<keyword evidence="6 7" id="KW-0472">Membrane</keyword>
<keyword evidence="5 7" id="KW-1133">Transmembrane helix</keyword>
<keyword evidence="3 7" id="KW-0812">Transmembrane</keyword>
<evidence type="ECO:0000256" key="2">
    <source>
        <dbReference type="ARBA" id="ARBA00008462"/>
    </source>
</evidence>
<dbReference type="PANTHER" id="PTHR20955:SF1">
    <property type="entry name" value="PROTEIN JAGUNAL HOMOLOG 1"/>
    <property type="match status" value="1"/>
</dbReference>
<protein>
    <submittedName>
        <fullName evidence="9">Protein jagunal homolog 1-A-like</fullName>
    </submittedName>
</protein>
<evidence type="ECO:0000313" key="8">
    <source>
        <dbReference type="Proteomes" id="UP000695022"/>
    </source>
</evidence>
<proteinExistence type="inferred from homology"/>
<accession>A0ABM1EED3</accession>
<organism evidence="8 9">
    <name type="scientific">Priapulus caudatus</name>
    <name type="common">Priapulid worm</name>
    <dbReference type="NCBI Taxonomy" id="37621"/>
    <lineage>
        <taxon>Eukaryota</taxon>
        <taxon>Metazoa</taxon>
        <taxon>Ecdysozoa</taxon>
        <taxon>Scalidophora</taxon>
        <taxon>Priapulida</taxon>
        <taxon>Priapulimorpha</taxon>
        <taxon>Priapulimorphida</taxon>
        <taxon>Priapulidae</taxon>
        <taxon>Priapulus</taxon>
    </lineage>
</organism>
<comment type="subcellular location">
    <subcellularLocation>
        <location evidence="1">Endoplasmic reticulum membrane</location>
        <topology evidence="1">Multi-pass membrane protein</topology>
    </subcellularLocation>
</comment>
<sequence length="191" mass="21970">MASNFSARPIGTDGTDFMHRERIASHYQISATNKWRLKVCIFIQFHLWVVLLLKCFEELLDLFEIDLPLVIDEAMEANIPDPLLWEYAWLLGAIPAVCGWMALPKNNRSLLLTFIAGTLFLGIVPVIAAAMYMASDLVEFYHTKKSRVIIFGYPMVPMCFVFFAVATQVHCFGLYFAKQLLNAWDRQKKRQ</sequence>
<evidence type="ECO:0000256" key="3">
    <source>
        <dbReference type="ARBA" id="ARBA00022692"/>
    </source>
</evidence>
<evidence type="ECO:0000256" key="1">
    <source>
        <dbReference type="ARBA" id="ARBA00004477"/>
    </source>
</evidence>
<reference evidence="9" key="1">
    <citation type="submission" date="2025-08" db="UniProtKB">
        <authorList>
            <consortium name="RefSeq"/>
        </authorList>
    </citation>
    <scope>IDENTIFICATION</scope>
</reference>
<evidence type="ECO:0000256" key="5">
    <source>
        <dbReference type="ARBA" id="ARBA00022989"/>
    </source>
</evidence>
<dbReference type="PANTHER" id="PTHR20955">
    <property type="entry name" value="PROTEIN JAGUNAL HOMOLOG 1"/>
    <property type="match status" value="1"/>
</dbReference>
<keyword evidence="4" id="KW-0256">Endoplasmic reticulum</keyword>
<dbReference type="GeneID" id="106811448"/>
<feature type="transmembrane region" description="Helical" evidence="7">
    <location>
        <begin position="155"/>
        <end position="177"/>
    </location>
</feature>
<comment type="similarity">
    <text evidence="2">Belongs to the jagunal family.</text>
</comment>
<evidence type="ECO:0000256" key="6">
    <source>
        <dbReference type="ARBA" id="ARBA00023136"/>
    </source>
</evidence>
<gene>
    <name evidence="9" type="primary">LOC106811448</name>
</gene>
<evidence type="ECO:0000313" key="9">
    <source>
        <dbReference type="RefSeq" id="XP_014670554.1"/>
    </source>
</evidence>
<dbReference type="Proteomes" id="UP000695022">
    <property type="component" value="Unplaced"/>
</dbReference>
<name>A0ABM1EED3_PRICU</name>